<gene>
    <name evidence="4" type="ORF">CCUS01_12288</name>
</gene>
<dbReference type="GO" id="GO:0016787">
    <property type="term" value="F:hydrolase activity"/>
    <property type="evidence" value="ECO:0007669"/>
    <property type="project" value="UniProtKB-KW"/>
</dbReference>
<reference evidence="4" key="1">
    <citation type="submission" date="2016-11" db="EMBL/GenBank/DDBJ databases">
        <title>The genome sequence of Colletotrichum cuscutae.</title>
        <authorList>
            <person name="Baroncelli R."/>
        </authorList>
    </citation>
    <scope>NUCLEOTIDE SEQUENCE</scope>
    <source>
        <strain evidence="4">IMI 304802</strain>
    </source>
</reference>
<comment type="similarity">
    <text evidence="1">Belongs to the class-A beta-lactamase family.</text>
</comment>
<dbReference type="InterPro" id="IPR001466">
    <property type="entry name" value="Beta-lactam-related"/>
</dbReference>
<dbReference type="PANTHER" id="PTHR43283:SF17">
    <property type="entry name" value="(LOVD), PUTATIVE (AFU_ORTHOLOGUE AFUA_5G00920)-RELATED"/>
    <property type="match status" value="1"/>
</dbReference>
<dbReference type="AlphaFoldDB" id="A0AAI9XEB3"/>
<organism evidence="4 5">
    <name type="scientific">Colletotrichum cuscutae</name>
    <dbReference type="NCBI Taxonomy" id="1209917"/>
    <lineage>
        <taxon>Eukaryota</taxon>
        <taxon>Fungi</taxon>
        <taxon>Dikarya</taxon>
        <taxon>Ascomycota</taxon>
        <taxon>Pezizomycotina</taxon>
        <taxon>Sordariomycetes</taxon>
        <taxon>Hypocreomycetidae</taxon>
        <taxon>Glomerellales</taxon>
        <taxon>Glomerellaceae</taxon>
        <taxon>Colletotrichum</taxon>
        <taxon>Colletotrichum acutatum species complex</taxon>
    </lineage>
</organism>
<dbReference type="Proteomes" id="UP001239213">
    <property type="component" value="Unassembled WGS sequence"/>
</dbReference>
<dbReference type="InterPro" id="IPR012338">
    <property type="entry name" value="Beta-lactam/transpept-like"/>
</dbReference>
<evidence type="ECO:0000313" key="4">
    <source>
        <dbReference type="EMBL" id="KAK1446655.1"/>
    </source>
</evidence>
<dbReference type="EMBL" id="MPDP01000317">
    <property type="protein sequence ID" value="KAK1446655.1"/>
    <property type="molecule type" value="Genomic_DNA"/>
</dbReference>
<evidence type="ECO:0000259" key="3">
    <source>
        <dbReference type="Pfam" id="PF00144"/>
    </source>
</evidence>
<dbReference type="SUPFAM" id="SSF56601">
    <property type="entry name" value="beta-lactamase/transpeptidase-like"/>
    <property type="match status" value="1"/>
</dbReference>
<dbReference type="InterPro" id="IPR050789">
    <property type="entry name" value="Diverse_Enzym_Activities"/>
</dbReference>
<comment type="caution">
    <text evidence="4">The sequence shown here is derived from an EMBL/GenBank/DDBJ whole genome shotgun (WGS) entry which is preliminary data.</text>
</comment>
<keyword evidence="2" id="KW-0378">Hydrolase</keyword>
<keyword evidence="5" id="KW-1185">Reference proteome</keyword>
<evidence type="ECO:0000256" key="2">
    <source>
        <dbReference type="ARBA" id="ARBA00022801"/>
    </source>
</evidence>
<feature type="non-terminal residue" evidence="4">
    <location>
        <position position="1"/>
    </location>
</feature>
<feature type="domain" description="Beta-lactamase-related" evidence="3">
    <location>
        <begin position="4"/>
        <end position="218"/>
    </location>
</feature>
<name>A0AAI9XEB3_9PEZI</name>
<sequence length="234" mass="25474">KAYTIPLLFELGHDWAYGGGVEWAGILVERLNKMKLGEYMKTNIFEPLEMTSTTFHPDRDSTIKARLVETSTRILDGTLAPMEGPYPAVTEDDSGAMGLVSSVPDITKLTTDLLQIKPMILGEESLKELFSPQVSADSSSAGMLAYGAMMYGRLTGEEYDPSKVAQAPGAYFIKDDTRILPGGTLVMTGIPNLVWFVNREKGIGGFYASAIMPPDDAKSTELIQGFLEDVFSGK</sequence>
<accession>A0AAI9XEB3</accession>
<proteinExistence type="inferred from homology"/>
<dbReference type="Gene3D" id="3.40.710.10">
    <property type="entry name" value="DD-peptidase/beta-lactamase superfamily"/>
    <property type="match status" value="1"/>
</dbReference>
<evidence type="ECO:0000313" key="5">
    <source>
        <dbReference type="Proteomes" id="UP001239213"/>
    </source>
</evidence>
<dbReference type="PANTHER" id="PTHR43283">
    <property type="entry name" value="BETA-LACTAMASE-RELATED"/>
    <property type="match status" value="1"/>
</dbReference>
<evidence type="ECO:0000256" key="1">
    <source>
        <dbReference type="ARBA" id="ARBA00009009"/>
    </source>
</evidence>
<dbReference type="Pfam" id="PF00144">
    <property type="entry name" value="Beta-lactamase"/>
    <property type="match status" value="1"/>
</dbReference>
<protein>
    <submittedName>
        <fullName evidence="4">Beta-lactamase</fullName>
    </submittedName>
</protein>